<keyword evidence="3" id="KW-1185">Reference proteome</keyword>
<comment type="caution">
    <text evidence="2">The sequence shown here is derived from an EMBL/GenBank/DDBJ whole genome shotgun (WGS) entry which is preliminary data.</text>
</comment>
<keyword evidence="1" id="KW-1133">Transmembrane helix</keyword>
<keyword evidence="1" id="KW-0472">Membrane</keyword>
<protein>
    <submittedName>
        <fullName evidence="2">Uncharacterized protein</fullName>
    </submittedName>
</protein>
<sequence length="41" mass="4669">MLQYEYINDTNDTYGTTGSILPLLIGIIVAHIAEKIRRTFN</sequence>
<dbReference type="Proteomes" id="UP001342826">
    <property type="component" value="Unassembled WGS sequence"/>
</dbReference>
<evidence type="ECO:0000256" key="1">
    <source>
        <dbReference type="SAM" id="Phobius"/>
    </source>
</evidence>
<reference evidence="2 3" key="1">
    <citation type="submission" date="2023-03" db="EMBL/GenBank/DDBJ databases">
        <title>Bacillus Genome Sequencing.</title>
        <authorList>
            <person name="Dunlap C."/>
        </authorList>
    </citation>
    <scope>NUCLEOTIDE SEQUENCE [LARGE SCALE GENOMIC DNA]</scope>
    <source>
        <strain evidence="2 3">NRS-1717</strain>
    </source>
</reference>
<dbReference type="RefSeq" id="WP_328015792.1">
    <property type="nucleotide sequence ID" value="NZ_JARTFS010000018.1"/>
</dbReference>
<accession>A0ABU6P2I6</accession>
<name>A0ABU6P2I6_9BACI</name>
<dbReference type="EMBL" id="JARTFS010000018">
    <property type="protein sequence ID" value="MED4403566.1"/>
    <property type="molecule type" value="Genomic_DNA"/>
</dbReference>
<evidence type="ECO:0000313" key="3">
    <source>
        <dbReference type="Proteomes" id="UP001342826"/>
    </source>
</evidence>
<keyword evidence="1" id="KW-0812">Transmembrane</keyword>
<gene>
    <name evidence="2" type="ORF">P9271_19850</name>
</gene>
<proteinExistence type="predicted"/>
<evidence type="ECO:0000313" key="2">
    <source>
        <dbReference type="EMBL" id="MED4403566.1"/>
    </source>
</evidence>
<feature type="transmembrane region" description="Helical" evidence="1">
    <location>
        <begin position="14"/>
        <end position="33"/>
    </location>
</feature>
<organism evidence="2 3">
    <name type="scientific">Metabacillus fastidiosus</name>
    <dbReference type="NCBI Taxonomy" id="1458"/>
    <lineage>
        <taxon>Bacteria</taxon>
        <taxon>Bacillati</taxon>
        <taxon>Bacillota</taxon>
        <taxon>Bacilli</taxon>
        <taxon>Bacillales</taxon>
        <taxon>Bacillaceae</taxon>
        <taxon>Metabacillus</taxon>
    </lineage>
</organism>